<sequence length="85" mass="9826">MKCDMRVYNLHVVYIGRGFPPSDVIVRVKHQLARARLKSRLYCFCHIRCSTQFDHPAGVDAWLRRPDIKGIELGTSYGNSELSLY</sequence>
<dbReference type="AlphaFoldDB" id="A0A9D4FZ30"/>
<name>A0A9D4FZ30_DREPO</name>
<reference evidence="1" key="2">
    <citation type="submission" date="2020-11" db="EMBL/GenBank/DDBJ databases">
        <authorList>
            <person name="McCartney M.A."/>
            <person name="Auch B."/>
            <person name="Kono T."/>
            <person name="Mallez S."/>
            <person name="Becker A."/>
            <person name="Gohl D.M."/>
            <person name="Silverstein K.A.T."/>
            <person name="Koren S."/>
            <person name="Bechman K.B."/>
            <person name="Herman A."/>
            <person name="Abrahante J.E."/>
            <person name="Garbe J."/>
        </authorList>
    </citation>
    <scope>NUCLEOTIDE SEQUENCE</scope>
    <source>
        <strain evidence="1">Duluth1</strain>
        <tissue evidence="1">Whole animal</tissue>
    </source>
</reference>
<dbReference type="Proteomes" id="UP000828390">
    <property type="component" value="Unassembled WGS sequence"/>
</dbReference>
<evidence type="ECO:0000313" key="2">
    <source>
        <dbReference type="Proteomes" id="UP000828390"/>
    </source>
</evidence>
<accession>A0A9D4FZ30</accession>
<dbReference type="EMBL" id="JAIWYP010000006">
    <property type="protein sequence ID" value="KAH3807061.1"/>
    <property type="molecule type" value="Genomic_DNA"/>
</dbReference>
<reference evidence="1" key="1">
    <citation type="journal article" date="2019" name="bioRxiv">
        <title>The Genome of the Zebra Mussel, Dreissena polymorpha: A Resource for Invasive Species Research.</title>
        <authorList>
            <person name="McCartney M.A."/>
            <person name="Auch B."/>
            <person name="Kono T."/>
            <person name="Mallez S."/>
            <person name="Zhang Y."/>
            <person name="Obille A."/>
            <person name="Becker A."/>
            <person name="Abrahante J.E."/>
            <person name="Garbe J."/>
            <person name="Badalamenti J.P."/>
            <person name="Herman A."/>
            <person name="Mangelson H."/>
            <person name="Liachko I."/>
            <person name="Sullivan S."/>
            <person name="Sone E.D."/>
            <person name="Koren S."/>
            <person name="Silverstein K.A.T."/>
            <person name="Beckman K.B."/>
            <person name="Gohl D.M."/>
        </authorList>
    </citation>
    <scope>NUCLEOTIDE SEQUENCE</scope>
    <source>
        <strain evidence="1">Duluth1</strain>
        <tissue evidence="1">Whole animal</tissue>
    </source>
</reference>
<comment type="caution">
    <text evidence="1">The sequence shown here is derived from an EMBL/GenBank/DDBJ whole genome shotgun (WGS) entry which is preliminary data.</text>
</comment>
<organism evidence="1 2">
    <name type="scientific">Dreissena polymorpha</name>
    <name type="common">Zebra mussel</name>
    <name type="synonym">Mytilus polymorpha</name>
    <dbReference type="NCBI Taxonomy" id="45954"/>
    <lineage>
        <taxon>Eukaryota</taxon>
        <taxon>Metazoa</taxon>
        <taxon>Spiralia</taxon>
        <taxon>Lophotrochozoa</taxon>
        <taxon>Mollusca</taxon>
        <taxon>Bivalvia</taxon>
        <taxon>Autobranchia</taxon>
        <taxon>Heteroconchia</taxon>
        <taxon>Euheterodonta</taxon>
        <taxon>Imparidentia</taxon>
        <taxon>Neoheterodontei</taxon>
        <taxon>Myida</taxon>
        <taxon>Dreissenoidea</taxon>
        <taxon>Dreissenidae</taxon>
        <taxon>Dreissena</taxon>
    </lineage>
</organism>
<evidence type="ECO:0000313" key="1">
    <source>
        <dbReference type="EMBL" id="KAH3807061.1"/>
    </source>
</evidence>
<proteinExistence type="predicted"/>
<protein>
    <submittedName>
        <fullName evidence="1">Uncharacterized protein</fullName>
    </submittedName>
</protein>
<gene>
    <name evidence="1" type="ORF">DPMN_135394</name>
</gene>
<keyword evidence="2" id="KW-1185">Reference proteome</keyword>